<comment type="caution">
    <text evidence="7">The sequence shown here is derived from an EMBL/GenBank/DDBJ whole genome shotgun (WGS) entry which is preliminary data.</text>
</comment>
<evidence type="ECO:0000256" key="1">
    <source>
        <dbReference type="ARBA" id="ARBA00022491"/>
    </source>
</evidence>
<dbReference type="PROSITE" id="PS50937">
    <property type="entry name" value="HTH_MERR_2"/>
    <property type="match status" value="1"/>
</dbReference>
<dbReference type="GO" id="GO:0003700">
    <property type="term" value="F:DNA-binding transcription factor activity"/>
    <property type="evidence" value="ECO:0007669"/>
    <property type="project" value="InterPro"/>
</dbReference>
<evidence type="ECO:0000256" key="4">
    <source>
        <dbReference type="ARBA" id="ARBA00023163"/>
    </source>
</evidence>
<dbReference type="RefSeq" id="WP_109519285.1">
    <property type="nucleotide sequence ID" value="NZ_PDOA01000039.1"/>
</dbReference>
<dbReference type="SMART" id="SM00422">
    <property type="entry name" value="HTH_MERR"/>
    <property type="match status" value="1"/>
</dbReference>
<evidence type="ECO:0000313" key="7">
    <source>
        <dbReference type="EMBL" id="PWC26449.1"/>
    </source>
</evidence>
<reference evidence="8" key="1">
    <citation type="submission" date="2017-10" db="EMBL/GenBank/DDBJ databases">
        <authorList>
            <person name="Toshchakov S.V."/>
            <person name="Goeva M.A."/>
        </authorList>
    </citation>
    <scope>NUCLEOTIDE SEQUENCE [LARGE SCALE GENOMIC DNA]</scope>
    <source>
        <strain evidence="8">JR1/69-1-13</strain>
    </source>
</reference>
<evidence type="ECO:0000256" key="2">
    <source>
        <dbReference type="ARBA" id="ARBA00023015"/>
    </source>
</evidence>
<dbReference type="GO" id="GO:0003677">
    <property type="term" value="F:DNA binding"/>
    <property type="evidence" value="ECO:0007669"/>
    <property type="project" value="UniProtKB-KW"/>
</dbReference>
<keyword evidence="3" id="KW-0238">DNA-binding</keyword>
<protein>
    <submittedName>
        <fullName evidence="7">Transcriptional regulator</fullName>
    </submittedName>
</protein>
<dbReference type="InterPro" id="IPR009061">
    <property type="entry name" value="DNA-bd_dom_put_sf"/>
</dbReference>
<dbReference type="Proteomes" id="UP000245048">
    <property type="component" value="Unassembled WGS sequence"/>
</dbReference>
<keyword evidence="2" id="KW-0805">Transcription regulation</keyword>
<dbReference type="PANTHER" id="PTHR30204">
    <property type="entry name" value="REDOX-CYCLING DRUG-SENSING TRANSCRIPTIONAL ACTIVATOR SOXR"/>
    <property type="match status" value="1"/>
</dbReference>
<dbReference type="OrthoDB" id="9803659at2"/>
<evidence type="ECO:0000313" key="8">
    <source>
        <dbReference type="Proteomes" id="UP000245048"/>
    </source>
</evidence>
<dbReference type="InterPro" id="IPR000551">
    <property type="entry name" value="MerR-type_HTH_dom"/>
</dbReference>
<accession>A0A2U1UXP9</accession>
<evidence type="ECO:0000256" key="3">
    <source>
        <dbReference type="ARBA" id="ARBA00023125"/>
    </source>
</evidence>
<sequence length="132" mass="15371">MADRAKLWSVSALAREFGLTAQALRFYEARGLLHPRRQDGARVYDYRDHARLRLIQKFRRLGFSLEQIGEYLAQYRAGRPNAAQFRLGLARIEARLAELRQMRRELDETITELEAMHEDAQARLRCACHNAA</sequence>
<keyword evidence="1" id="KW-0678">Repressor</keyword>
<dbReference type="PANTHER" id="PTHR30204:SF69">
    <property type="entry name" value="MERR-FAMILY TRANSCRIPTIONAL REGULATOR"/>
    <property type="match status" value="1"/>
</dbReference>
<dbReference type="Pfam" id="PF13411">
    <property type="entry name" value="MerR_1"/>
    <property type="match status" value="1"/>
</dbReference>
<organism evidence="7 8">
    <name type="scientific">Teichococcus aestuarii</name>
    <dbReference type="NCBI Taxonomy" id="568898"/>
    <lineage>
        <taxon>Bacteria</taxon>
        <taxon>Pseudomonadati</taxon>
        <taxon>Pseudomonadota</taxon>
        <taxon>Alphaproteobacteria</taxon>
        <taxon>Acetobacterales</taxon>
        <taxon>Roseomonadaceae</taxon>
        <taxon>Roseomonas</taxon>
    </lineage>
</organism>
<keyword evidence="4" id="KW-0804">Transcription</keyword>
<proteinExistence type="predicted"/>
<feature type="coiled-coil region" evidence="5">
    <location>
        <begin position="89"/>
        <end position="123"/>
    </location>
</feature>
<dbReference type="AlphaFoldDB" id="A0A2U1UXP9"/>
<keyword evidence="8" id="KW-1185">Reference proteome</keyword>
<gene>
    <name evidence="7" type="ORF">CR165_23170</name>
</gene>
<dbReference type="SUPFAM" id="SSF46955">
    <property type="entry name" value="Putative DNA-binding domain"/>
    <property type="match status" value="1"/>
</dbReference>
<dbReference type="InterPro" id="IPR047057">
    <property type="entry name" value="MerR_fam"/>
</dbReference>
<evidence type="ECO:0000256" key="5">
    <source>
        <dbReference type="SAM" id="Coils"/>
    </source>
</evidence>
<feature type="domain" description="HTH merR-type" evidence="6">
    <location>
        <begin position="7"/>
        <end position="74"/>
    </location>
</feature>
<dbReference type="Gene3D" id="1.10.1660.10">
    <property type="match status" value="1"/>
</dbReference>
<dbReference type="EMBL" id="PDOA01000039">
    <property type="protein sequence ID" value="PWC26449.1"/>
    <property type="molecule type" value="Genomic_DNA"/>
</dbReference>
<name>A0A2U1UXP9_9PROT</name>
<evidence type="ECO:0000259" key="6">
    <source>
        <dbReference type="PROSITE" id="PS50937"/>
    </source>
</evidence>
<keyword evidence="5" id="KW-0175">Coiled coil</keyword>